<evidence type="ECO:0000256" key="2">
    <source>
        <dbReference type="ARBA" id="ARBA00005896"/>
    </source>
</evidence>
<dbReference type="EMBL" id="JAMTCK010000001">
    <property type="protein sequence ID" value="MCP2163615.1"/>
    <property type="molecule type" value="Genomic_DNA"/>
</dbReference>
<comment type="similarity">
    <text evidence="2">Belongs to the TfdA dioxygenase family.</text>
</comment>
<evidence type="ECO:0000256" key="3">
    <source>
        <dbReference type="ARBA" id="ARBA00022723"/>
    </source>
</evidence>
<dbReference type="AlphaFoldDB" id="A0AAE3G8P1"/>
<dbReference type="InterPro" id="IPR051323">
    <property type="entry name" value="AtsK-like"/>
</dbReference>
<keyword evidence="9" id="KW-1185">Reference proteome</keyword>
<dbReference type="SUPFAM" id="SSF51197">
    <property type="entry name" value="Clavaminate synthase-like"/>
    <property type="match status" value="1"/>
</dbReference>
<comment type="cofactor">
    <cofactor evidence="1">
        <name>Fe(2+)</name>
        <dbReference type="ChEBI" id="CHEBI:29033"/>
    </cofactor>
</comment>
<evidence type="ECO:0000256" key="1">
    <source>
        <dbReference type="ARBA" id="ARBA00001954"/>
    </source>
</evidence>
<dbReference type="GO" id="GO:0005737">
    <property type="term" value="C:cytoplasm"/>
    <property type="evidence" value="ECO:0007669"/>
    <property type="project" value="TreeGrafter"/>
</dbReference>
<dbReference type="InterPro" id="IPR042098">
    <property type="entry name" value="TauD-like_sf"/>
</dbReference>
<dbReference type="RefSeq" id="WP_253766411.1">
    <property type="nucleotide sequence ID" value="NZ_JAMTCK010000001.1"/>
</dbReference>
<accession>A0AAE3G8P1</accession>
<keyword evidence="3" id="KW-0479">Metal-binding</keyword>
<evidence type="ECO:0000256" key="5">
    <source>
        <dbReference type="ARBA" id="ARBA00023002"/>
    </source>
</evidence>
<gene>
    <name evidence="8" type="ORF">LX83_000455</name>
</gene>
<keyword evidence="6" id="KW-0408">Iron</keyword>
<evidence type="ECO:0000313" key="8">
    <source>
        <dbReference type="EMBL" id="MCP2163615.1"/>
    </source>
</evidence>
<dbReference type="Pfam" id="PF02668">
    <property type="entry name" value="TauD"/>
    <property type="match status" value="1"/>
</dbReference>
<comment type="caution">
    <text evidence="8">The sequence shown here is derived from an EMBL/GenBank/DDBJ whole genome shotgun (WGS) entry which is preliminary data.</text>
</comment>
<evidence type="ECO:0000313" key="9">
    <source>
        <dbReference type="Proteomes" id="UP001206128"/>
    </source>
</evidence>
<protein>
    <submittedName>
        <fullName evidence="8">Taurine dioxygenase</fullName>
    </submittedName>
</protein>
<keyword evidence="4 8" id="KW-0223">Dioxygenase</keyword>
<feature type="domain" description="TauD/TfdA-like" evidence="7">
    <location>
        <begin position="12"/>
        <end position="277"/>
    </location>
</feature>
<organism evidence="8 9">
    <name type="scientific">Goodfellowiella coeruleoviolacea</name>
    <dbReference type="NCBI Taxonomy" id="334858"/>
    <lineage>
        <taxon>Bacteria</taxon>
        <taxon>Bacillati</taxon>
        <taxon>Actinomycetota</taxon>
        <taxon>Actinomycetes</taxon>
        <taxon>Pseudonocardiales</taxon>
        <taxon>Pseudonocardiaceae</taxon>
        <taxon>Goodfellowiella</taxon>
    </lineage>
</organism>
<reference evidence="8" key="1">
    <citation type="submission" date="2022-06" db="EMBL/GenBank/DDBJ databases">
        <title>Genomic Encyclopedia of Archaeal and Bacterial Type Strains, Phase II (KMG-II): from individual species to whole genera.</title>
        <authorList>
            <person name="Goeker M."/>
        </authorList>
    </citation>
    <scope>NUCLEOTIDE SEQUENCE</scope>
    <source>
        <strain evidence="8">DSM 43935</strain>
    </source>
</reference>
<dbReference type="Proteomes" id="UP001206128">
    <property type="component" value="Unassembled WGS sequence"/>
</dbReference>
<dbReference type="Gene3D" id="3.60.130.10">
    <property type="entry name" value="Clavaminate synthase-like"/>
    <property type="match status" value="1"/>
</dbReference>
<dbReference type="PANTHER" id="PTHR30468:SF5">
    <property type="entry name" value="ALPHA-KETOGLUTARATE-DEPENDENT SULFATE ESTER DIOXYGENASE"/>
    <property type="match status" value="1"/>
</dbReference>
<dbReference type="PANTHER" id="PTHR30468">
    <property type="entry name" value="ALPHA-KETOGLUTARATE-DEPENDENT SULFONATE DIOXYGENASE"/>
    <property type="match status" value="1"/>
</dbReference>
<name>A0AAE3G8P1_9PSEU</name>
<dbReference type="GO" id="GO:0046872">
    <property type="term" value="F:metal ion binding"/>
    <property type="evidence" value="ECO:0007669"/>
    <property type="project" value="UniProtKB-KW"/>
</dbReference>
<evidence type="ECO:0000256" key="6">
    <source>
        <dbReference type="ARBA" id="ARBA00023004"/>
    </source>
</evidence>
<keyword evidence="5" id="KW-0560">Oxidoreductase</keyword>
<evidence type="ECO:0000256" key="4">
    <source>
        <dbReference type="ARBA" id="ARBA00022964"/>
    </source>
</evidence>
<evidence type="ECO:0000259" key="7">
    <source>
        <dbReference type="Pfam" id="PF02668"/>
    </source>
</evidence>
<sequence>MTLAVHTHPVFEPLTTSIGATAHHVDLAADLSPALVADIRSALLEHKVVIFPRQRLTPESQIAFGRALGELTASHPVVPGLDAAHPEIYVLDSTDGGKAPVWHTDVTFMKRPPLGSVLRAVSLPAVGGDTCWTNLEAAYLTLSEPLRRLADQLHAEHDGRRDFQEYLEQRRNGEGNTWEGTTVRSLEPVTHPVVRVHPETGRRSLFVNPGFTTRLIGLSDVESRALLDVFFAAIGKPEHSIRHRWHEGDVVVWDNRSTAHYAVDDYGDHRRVMHRITIRGDEPVGPAPAHP</sequence>
<dbReference type="GO" id="GO:0016706">
    <property type="term" value="F:2-oxoglutarate-dependent dioxygenase activity"/>
    <property type="evidence" value="ECO:0007669"/>
    <property type="project" value="TreeGrafter"/>
</dbReference>
<dbReference type="InterPro" id="IPR003819">
    <property type="entry name" value="TauD/TfdA-like"/>
</dbReference>
<proteinExistence type="inferred from homology"/>